<reference evidence="2 3" key="1">
    <citation type="submission" date="2021-06" db="EMBL/GenBank/DDBJ databases">
        <title>Caerostris extrusa draft genome.</title>
        <authorList>
            <person name="Kono N."/>
            <person name="Arakawa K."/>
        </authorList>
    </citation>
    <scope>NUCLEOTIDE SEQUENCE [LARGE SCALE GENOMIC DNA]</scope>
</reference>
<sequence length="86" mass="9747">MFENWNLWRNERTKPRLPPAKSTARPKQSPEVSHGRNVRAQQSDESFTTLSSPRDRFLLPSKLCLGAKRSTASFPSISARTPEPPL</sequence>
<organism evidence="2 3">
    <name type="scientific">Caerostris extrusa</name>
    <name type="common">Bark spider</name>
    <name type="synonym">Caerostris bankana</name>
    <dbReference type="NCBI Taxonomy" id="172846"/>
    <lineage>
        <taxon>Eukaryota</taxon>
        <taxon>Metazoa</taxon>
        <taxon>Ecdysozoa</taxon>
        <taxon>Arthropoda</taxon>
        <taxon>Chelicerata</taxon>
        <taxon>Arachnida</taxon>
        <taxon>Araneae</taxon>
        <taxon>Araneomorphae</taxon>
        <taxon>Entelegynae</taxon>
        <taxon>Araneoidea</taxon>
        <taxon>Araneidae</taxon>
        <taxon>Caerostris</taxon>
    </lineage>
</organism>
<accession>A0AAV4NU70</accession>
<gene>
    <name evidence="2" type="ORF">CEXT_802651</name>
</gene>
<proteinExistence type="predicted"/>
<evidence type="ECO:0000313" key="2">
    <source>
        <dbReference type="EMBL" id="GIX87273.1"/>
    </source>
</evidence>
<dbReference type="EMBL" id="BPLR01003669">
    <property type="protein sequence ID" value="GIX87273.1"/>
    <property type="molecule type" value="Genomic_DNA"/>
</dbReference>
<evidence type="ECO:0000256" key="1">
    <source>
        <dbReference type="SAM" id="MobiDB-lite"/>
    </source>
</evidence>
<dbReference type="Proteomes" id="UP001054945">
    <property type="component" value="Unassembled WGS sequence"/>
</dbReference>
<comment type="caution">
    <text evidence="2">The sequence shown here is derived from an EMBL/GenBank/DDBJ whole genome shotgun (WGS) entry which is preliminary data.</text>
</comment>
<protein>
    <submittedName>
        <fullName evidence="2">Uncharacterized protein</fullName>
    </submittedName>
</protein>
<feature type="region of interest" description="Disordered" evidence="1">
    <location>
        <begin position="1"/>
        <end position="52"/>
    </location>
</feature>
<name>A0AAV4NU70_CAEEX</name>
<keyword evidence="3" id="KW-1185">Reference proteome</keyword>
<feature type="compositionally biased region" description="Polar residues" evidence="1">
    <location>
        <begin position="39"/>
        <end position="52"/>
    </location>
</feature>
<dbReference type="AlphaFoldDB" id="A0AAV4NU70"/>
<evidence type="ECO:0000313" key="3">
    <source>
        <dbReference type="Proteomes" id="UP001054945"/>
    </source>
</evidence>